<name>A0A4Q0M7P3_9SPHI</name>
<evidence type="ECO:0000313" key="3">
    <source>
        <dbReference type="EMBL" id="RXF69130.1"/>
    </source>
</evidence>
<dbReference type="Pfam" id="PF13439">
    <property type="entry name" value="Glyco_transf_4"/>
    <property type="match status" value="1"/>
</dbReference>
<proteinExistence type="predicted"/>
<dbReference type="AlphaFoldDB" id="A0A4Q0M7P3"/>
<gene>
    <name evidence="3" type="ORF">EKH83_13325</name>
</gene>
<dbReference type="Gene3D" id="3.40.50.2000">
    <property type="entry name" value="Glycogen Phosphorylase B"/>
    <property type="match status" value="2"/>
</dbReference>
<reference evidence="3 4" key="1">
    <citation type="submission" date="2018-12" db="EMBL/GenBank/DDBJ databases">
        <title>The Draft Genome Sequence of the Soil Bacterium Pedobacter tournemirensis R1.</title>
        <authorList>
            <person name="He J."/>
        </authorList>
    </citation>
    <scope>NUCLEOTIDE SEQUENCE [LARGE SCALE GENOMIC DNA]</scope>
    <source>
        <strain evidence="3 4">R1</strain>
    </source>
</reference>
<evidence type="ECO:0000259" key="1">
    <source>
        <dbReference type="Pfam" id="PF00534"/>
    </source>
</evidence>
<comment type="caution">
    <text evidence="3">The sequence shown here is derived from an EMBL/GenBank/DDBJ whole genome shotgun (WGS) entry which is preliminary data.</text>
</comment>
<dbReference type="GO" id="GO:0016757">
    <property type="term" value="F:glycosyltransferase activity"/>
    <property type="evidence" value="ECO:0007669"/>
    <property type="project" value="InterPro"/>
</dbReference>
<dbReference type="InterPro" id="IPR001296">
    <property type="entry name" value="Glyco_trans_1"/>
</dbReference>
<sequence length="422" mass="47817">MRKKVLIHSLVFSPDGVSTAYLYNDIAGRFAESGYEVVVLTTTPHYNLVKEELVKQPLIKRYSGLYYESDFKGIKVLHVPQKKFKSTFLRIIGFAYWHLLSSLLALLQKNISLIISPSPPLTLGVINIIIGKIKGAKVIYNVQEIYPDLLINYSGLRFKPVVSLLKGLERFVYNYSDAVTTIDKIFYNTIVPRFKNPSKLAVIPNFVDIDLYKPFPLGSLLLLNKDLFPENDKILKVMYAGNIGHAQDWKPLIEVAKSLIGSPIEFWIIGEGVMKSHLQSEILENKLANIHLLPYQPRDCMPTLIAYADIHFIFMSPEMEGQGFPSKVYSIMACAKPLLVISGKNTPIFNLLNSLNCAFIVSEGSMDEKCLAIVQFLRSSLVDKSYLKILGNNGLREIQRHYSKAHVTKQYVNLLDKLLKRD</sequence>
<accession>A0A4Q0M7P3</accession>
<feature type="domain" description="Glycosyl transferase family 1" evidence="1">
    <location>
        <begin position="231"/>
        <end position="378"/>
    </location>
</feature>
<dbReference type="CDD" id="cd03794">
    <property type="entry name" value="GT4_WbuB-like"/>
    <property type="match status" value="1"/>
</dbReference>
<feature type="domain" description="Glycosyltransferase subfamily 4-like N-terminal" evidence="2">
    <location>
        <begin position="25"/>
        <end position="210"/>
    </location>
</feature>
<keyword evidence="3" id="KW-0808">Transferase</keyword>
<evidence type="ECO:0000259" key="2">
    <source>
        <dbReference type="Pfam" id="PF13439"/>
    </source>
</evidence>
<evidence type="ECO:0000313" key="4">
    <source>
        <dbReference type="Proteomes" id="UP000290848"/>
    </source>
</evidence>
<dbReference type="Proteomes" id="UP000290848">
    <property type="component" value="Unassembled WGS sequence"/>
</dbReference>
<dbReference type="RefSeq" id="WP_128769938.1">
    <property type="nucleotide sequence ID" value="NZ_RXOC01000008.1"/>
</dbReference>
<protein>
    <submittedName>
        <fullName evidence="3">Glycosyltransferase WbuB</fullName>
    </submittedName>
</protein>
<dbReference type="PANTHER" id="PTHR12526">
    <property type="entry name" value="GLYCOSYLTRANSFERASE"/>
    <property type="match status" value="1"/>
</dbReference>
<dbReference type="InterPro" id="IPR028098">
    <property type="entry name" value="Glyco_trans_4-like_N"/>
</dbReference>
<dbReference type="SUPFAM" id="SSF53756">
    <property type="entry name" value="UDP-Glycosyltransferase/glycogen phosphorylase"/>
    <property type="match status" value="1"/>
</dbReference>
<dbReference type="EMBL" id="RXOC01000008">
    <property type="protein sequence ID" value="RXF69130.1"/>
    <property type="molecule type" value="Genomic_DNA"/>
</dbReference>
<dbReference type="Pfam" id="PF00534">
    <property type="entry name" value="Glycos_transf_1"/>
    <property type="match status" value="1"/>
</dbReference>
<organism evidence="3 4">
    <name type="scientific">Arcticibacter tournemirensis</name>
    <dbReference type="NCBI Taxonomy" id="699437"/>
    <lineage>
        <taxon>Bacteria</taxon>
        <taxon>Pseudomonadati</taxon>
        <taxon>Bacteroidota</taxon>
        <taxon>Sphingobacteriia</taxon>
        <taxon>Sphingobacteriales</taxon>
        <taxon>Sphingobacteriaceae</taxon>
        <taxon>Arcticibacter</taxon>
    </lineage>
</organism>